<feature type="compositionally biased region" description="Polar residues" evidence="1">
    <location>
        <begin position="119"/>
        <end position="156"/>
    </location>
</feature>
<dbReference type="Proteomes" id="UP000187429">
    <property type="component" value="Unassembled WGS sequence"/>
</dbReference>
<proteinExistence type="predicted"/>
<evidence type="ECO:0000313" key="2">
    <source>
        <dbReference type="EMBL" id="OMJ07241.1"/>
    </source>
</evidence>
<feature type="compositionally biased region" description="Polar residues" evidence="1">
    <location>
        <begin position="299"/>
        <end position="317"/>
    </location>
</feature>
<organism evidence="2 3">
    <name type="scientific">Smittium culicis</name>
    <dbReference type="NCBI Taxonomy" id="133412"/>
    <lineage>
        <taxon>Eukaryota</taxon>
        <taxon>Fungi</taxon>
        <taxon>Fungi incertae sedis</taxon>
        <taxon>Zoopagomycota</taxon>
        <taxon>Kickxellomycotina</taxon>
        <taxon>Harpellomycetes</taxon>
        <taxon>Harpellales</taxon>
        <taxon>Legeriomycetaceae</taxon>
        <taxon>Smittium</taxon>
    </lineage>
</organism>
<feature type="compositionally biased region" description="Polar residues" evidence="1">
    <location>
        <begin position="178"/>
        <end position="191"/>
    </location>
</feature>
<keyword evidence="3" id="KW-1185">Reference proteome</keyword>
<name>A0A1R1WXZ9_9FUNG</name>
<protein>
    <submittedName>
        <fullName evidence="2">Uncharacterized protein</fullName>
    </submittedName>
</protein>
<gene>
    <name evidence="2" type="ORF">AYI69_g11526</name>
</gene>
<dbReference type="OrthoDB" id="5619605at2759"/>
<feature type="region of interest" description="Disordered" evidence="1">
    <location>
        <begin position="207"/>
        <end position="250"/>
    </location>
</feature>
<evidence type="ECO:0000313" key="3">
    <source>
        <dbReference type="Proteomes" id="UP000187429"/>
    </source>
</evidence>
<evidence type="ECO:0000256" key="1">
    <source>
        <dbReference type="SAM" id="MobiDB-lite"/>
    </source>
</evidence>
<feature type="region of interest" description="Disordered" evidence="1">
    <location>
        <begin position="298"/>
        <end position="326"/>
    </location>
</feature>
<reference evidence="3" key="1">
    <citation type="submission" date="2017-01" db="EMBL/GenBank/DDBJ databases">
        <authorList>
            <person name="Wang Y."/>
            <person name="White M."/>
            <person name="Kvist S."/>
            <person name="Moncalvo J.-M."/>
        </authorList>
    </citation>
    <scope>NUCLEOTIDE SEQUENCE [LARGE SCALE GENOMIC DNA]</scope>
    <source>
        <strain evidence="3">ID-206-W2</strain>
    </source>
</reference>
<comment type="caution">
    <text evidence="2">The sequence shown here is derived from an EMBL/GenBank/DDBJ whole genome shotgun (WGS) entry which is preliminary data.</text>
</comment>
<feature type="region of interest" description="Disordered" evidence="1">
    <location>
        <begin position="338"/>
        <end position="377"/>
    </location>
</feature>
<feature type="compositionally biased region" description="Polar residues" evidence="1">
    <location>
        <begin position="215"/>
        <end position="225"/>
    </location>
</feature>
<sequence length="427" mass="45916">MNFFKKSNSKAKIDDGMINANPSIKGTSYFGSLSKVYNIKDSLKKKRPGLTISSKNQSVFQTDNSSGLEDSATPVNDYGLVNSVKSANELQKPKSSIINKASFPFLRGIYKSKHHGSAINMSSQNQDNTESCQTTGDPNRPTNHNSDFNKRSSLVENATDPNYSEYEAFASRKKSDNHGSQSSSRTRTESAISIGEASEYLLVNQDARCSEDSESSGMDKSSPTNRENKEKGIINNGLGITDDDQKEDEEDNGLLSFRLSLNLDGPYVPRPAASPVPETPGSPGDIFGLGSFKMPEISLSPTGNSFTATNGSNADNSPNEKESPSLVDDFTSSVFASIEEASKGPPRPALKLKLKTRKSYNSSQPGSAGGSPIINSNSIRGIKQTTPISSMVPNFSTVPTLTLNGPSGLTKSSKINSRPNFMSPVYN</sequence>
<feature type="region of interest" description="Disordered" evidence="1">
    <location>
        <begin position="118"/>
        <end position="156"/>
    </location>
</feature>
<feature type="region of interest" description="Disordered" evidence="1">
    <location>
        <begin position="169"/>
        <end position="191"/>
    </location>
</feature>
<dbReference type="EMBL" id="LSSM01007702">
    <property type="protein sequence ID" value="OMJ07241.1"/>
    <property type="molecule type" value="Genomic_DNA"/>
</dbReference>
<feature type="compositionally biased region" description="Acidic residues" evidence="1">
    <location>
        <begin position="241"/>
        <end position="250"/>
    </location>
</feature>
<dbReference type="AlphaFoldDB" id="A0A1R1WXZ9"/>
<accession>A0A1R1WXZ9</accession>